<gene>
    <name evidence="3" type="ORF">EZS28_009843</name>
</gene>
<accession>A0A5J4WJE3</accession>
<feature type="coiled-coil region" evidence="1">
    <location>
        <begin position="1200"/>
        <end position="1234"/>
    </location>
</feature>
<name>A0A5J4WJE3_9EUKA</name>
<dbReference type="PANTHER" id="PTHR21713">
    <property type="entry name" value="NASCENT POLYPEPTIDE ASSOCIATED COMPLEX ALPHA SUBUNIT-RELATED"/>
    <property type="match status" value="1"/>
</dbReference>
<feature type="compositionally biased region" description="Basic and acidic residues" evidence="2">
    <location>
        <begin position="1733"/>
        <end position="1747"/>
    </location>
</feature>
<feature type="compositionally biased region" description="Polar residues" evidence="2">
    <location>
        <begin position="827"/>
        <end position="845"/>
    </location>
</feature>
<feature type="region of interest" description="Disordered" evidence="2">
    <location>
        <begin position="816"/>
        <end position="853"/>
    </location>
</feature>
<dbReference type="GO" id="GO:0005854">
    <property type="term" value="C:nascent polypeptide-associated complex"/>
    <property type="evidence" value="ECO:0007669"/>
    <property type="project" value="InterPro"/>
</dbReference>
<feature type="region of interest" description="Disordered" evidence="2">
    <location>
        <begin position="1111"/>
        <end position="1146"/>
    </location>
</feature>
<feature type="region of interest" description="Disordered" evidence="2">
    <location>
        <begin position="1704"/>
        <end position="1768"/>
    </location>
</feature>
<feature type="compositionally biased region" description="Basic and acidic residues" evidence="2">
    <location>
        <begin position="780"/>
        <end position="791"/>
    </location>
</feature>
<evidence type="ECO:0000313" key="3">
    <source>
        <dbReference type="EMBL" id="KAA6394632.1"/>
    </source>
</evidence>
<organism evidence="3 4">
    <name type="scientific">Streblomastix strix</name>
    <dbReference type="NCBI Taxonomy" id="222440"/>
    <lineage>
        <taxon>Eukaryota</taxon>
        <taxon>Metamonada</taxon>
        <taxon>Preaxostyla</taxon>
        <taxon>Oxymonadida</taxon>
        <taxon>Streblomastigidae</taxon>
        <taxon>Streblomastix</taxon>
    </lineage>
</organism>
<feature type="region of interest" description="Disordered" evidence="2">
    <location>
        <begin position="662"/>
        <end position="791"/>
    </location>
</feature>
<dbReference type="EMBL" id="SNRW01001896">
    <property type="protein sequence ID" value="KAA6394632.1"/>
    <property type="molecule type" value="Genomic_DNA"/>
</dbReference>
<evidence type="ECO:0000313" key="4">
    <source>
        <dbReference type="Proteomes" id="UP000324800"/>
    </source>
</evidence>
<dbReference type="Proteomes" id="UP000324800">
    <property type="component" value="Unassembled WGS sequence"/>
</dbReference>
<protein>
    <submittedName>
        <fullName evidence="3">Uncharacterized protein</fullName>
    </submittedName>
</protein>
<keyword evidence="1" id="KW-0175">Coiled coil</keyword>
<reference evidence="3 4" key="1">
    <citation type="submission" date="2019-03" db="EMBL/GenBank/DDBJ databases">
        <title>Single cell metagenomics reveals metabolic interactions within the superorganism composed of flagellate Streblomastix strix and complex community of Bacteroidetes bacteria on its surface.</title>
        <authorList>
            <person name="Treitli S.C."/>
            <person name="Kolisko M."/>
            <person name="Husnik F."/>
            <person name="Keeling P."/>
            <person name="Hampl V."/>
        </authorList>
    </citation>
    <scope>NUCLEOTIDE SEQUENCE [LARGE SCALE GENOMIC DNA]</scope>
    <source>
        <strain evidence="3">ST1C</strain>
    </source>
</reference>
<feature type="compositionally biased region" description="Acidic residues" evidence="2">
    <location>
        <begin position="715"/>
        <end position="748"/>
    </location>
</feature>
<feature type="compositionally biased region" description="Low complexity" evidence="2">
    <location>
        <begin position="1130"/>
        <end position="1146"/>
    </location>
</feature>
<proteinExistence type="predicted"/>
<evidence type="ECO:0000256" key="2">
    <source>
        <dbReference type="SAM" id="MobiDB-lite"/>
    </source>
</evidence>
<dbReference type="InterPro" id="IPR016641">
    <property type="entry name" value="EGD2/NACA0like"/>
</dbReference>
<feature type="compositionally biased region" description="Basic and acidic residues" evidence="2">
    <location>
        <begin position="695"/>
        <end position="706"/>
    </location>
</feature>
<feature type="compositionally biased region" description="Low complexity" evidence="2">
    <location>
        <begin position="816"/>
        <end position="826"/>
    </location>
</feature>
<sequence>MNSFISYIAIRHNFTCPECEKRIRERSQQLKKNKEKEVGSVQVQTDDIMKRQSLKDINITELRGNPLDGWNAGQIHTLYVNEISQQLGERGIFMCQCNKMRKEEFNGIIISRKKEKINESVYQNIDEKDKDELNKTFDQKDTRKEQNPVNNHLSIEEVLVLRQRTLIWLQQCIDGSIYLNSTKQKDSDLSDTSKFTTASNITNSASTDQQSIQTYPINLKSGKSSVDGPSICLWVSFIDLIQTLRLFFHYSITDADIFVEIVGVCKDAALFMSEQIRRATLYWTRREDQSEFIDENENKDNQDSDEREERRIRKWFDREIKQTIDNVKAEKGINSNQQNSLYQPTNSIQNNYLLQNFSYYLTFTSCLSLLYTLIDEIIISPVISVTFKLQDNSTQDETSQKDIDNRIQTNINVQSKAIENAIGISIAASAILLSTRSISGSEENHIGLKESITEAQIRLQENEKKNNERQLLLQKEEQKEIEMKVKESVSIEEQKYIKQFGQEQKEGDFELKNIEQNKIEIQEQQQQQDLIKSPSSKQNIHSNSHNLALIGSERAEQLLWSLAALVKKSLSILTIIYPQILLSEQVIDQSDVIDEEINIKRRIQKEKEQQALKEKLKFVRSFVFASLFVALNNFRTNTQQSIEIKHRKVKVELKKLIKQQKKDKAIESEDESESDSSSVESSSDEYNEVKKKKKEDKQEQEAELQKKLQRYLNGEDIDQKEEEITDNLEQEQDQGNDQDQQKEDEQEQNNEQNQEQKQNKQDDEQAPIPQVAQIPTPQPEPEHIEQFVIEEPSKLLTKEEVYQPINEFTPKTNLSLLLSQATTQQNKQGDSSNKQEDNQNINSTQAKEKHKDNELAYIDKDESYVAAKMNENPILSLAGTQSIFGVKMLLEATPSEIQQYEEIEEGKKVNPEKVEEKEDKLSIKDIEKANLAARKERLQQLSQSLFASTFTLIFSDINDTIQKDQSIVSQNVSSSTDINQFRSGSTVLLTENSVSTLVIFLNTLTLSSLSWLRICAENIPLPTEISSFFMDDQSINEKIIPEDIREYLKNIVSALQLQLSKPKTKEKKDKKSKDEKFYHIPVTLIPRAFIEQDMVALKQYQRIINNLEQATVPNQKRDEKQKDQNKQIVQQSNSQSQLPQSKPNQSIIQRLNPIDYIFMSIWHIVEELASRGIDEKPTQNELDQFMNDKYRRELSLTEFRENEEERLDQEQEMKDNAEEIVDNERKEQAQLLKKTQSKVVKSPRNNPKVAKKNIVSQYSQQSDRLNQSNITQGSSIDQSSQLVEISQNEEGRRIRRIERQQRKQKREEQKQIRMNNINKFIIEQRVQRLGQFIFLFLSSPFLTNFAITYRSALFFKPSARSGILLIAAFLKLFRQWLKYQNKFAQEYLLNLQQSNQPKASSRTSLVGIISEQQKKVVDAEQKKVVDAEQKKVVDAEQKKVVDAEQKKVVDTEQKKIETVPSAFDSEKDDEEIINQHAQIKKFIPNQLYPFQLKNGKNNKNRNESDLWDVDDDTGIIQSSAIISSVPVQILNQVSVIEQNDIDDDKDIQSEEQKLNLADAIAIITGYLQKKKIKQEQELKQINENDKQQEVDVSIPYSGGLSPFIIQSFLSQLPSYQVLFNINIEQPQLFIWDSFATACIIHPPLLDTVKYALALFRSCLSSIRLSIKINDEFEKMNKIKLNEKKNKTIQELIVKGIAELKTKYNGKELKQRTPTPSIKQQNSSRSISSNKQKPLKEEKPKILPEKNKTTTRPPSTIQKVKPTIVSKKK</sequence>
<feature type="compositionally biased region" description="Basic and acidic residues" evidence="2">
    <location>
        <begin position="1115"/>
        <end position="1125"/>
    </location>
</feature>
<feature type="compositionally biased region" description="Polar residues" evidence="2">
    <location>
        <begin position="1711"/>
        <end position="1728"/>
    </location>
</feature>
<evidence type="ECO:0000256" key="1">
    <source>
        <dbReference type="SAM" id="Coils"/>
    </source>
</evidence>
<comment type="caution">
    <text evidence="3">The sequence shown here is derived from an EMBL/GenBank/DDBJ whole genome shotgun (WGS) entry which is preliminary data.</text>
</comment>